<dbReference type="Proteomes" id="UP001303160">
    <property type="component" value="Unassembled WGS sequence"/>
</dbReference>
<feature type="region of interest" description="Disordered" evidence="1">
    <location>
        <begin position="1"/>
        <end position="69"/>
    </location>
</feature>
<evidence type="ECO:0000256" key="1">
    <source>
        <dbReference type="SAM" id="MobiDB-lite"/>
    </source>
</evidence>
<gene>
    <name evidence="2" type="ORF">QBC40DRAFT_254463</name>
</gene>
<reference evidence="2" key="2">
    <citation type="submission" date="2023-05" db="EMBL/GenBank/DDBJ databases">
        <authorList>
            <consortium name="Lawrence Berkeley National Laboratory"/>
            <person name="Steindorff A."/>
            <person name="Hensen N."/>
            <person name="Bonometti L."/>
            <person name="Westerberg I."/>
            <person name="Brannstrom I.O."/>
            <person name="Guillou S."/>
            <person name="Cros-Aarteil S."/>
            <person name="Calhoun S."/>
            <person name="Haridas S."/>
            <person name="Kuo A."/>
            <person name="Mondo S."/>
            <person name="Pangilinan J."/>
            <person name="Riley R."/>
            <person name="Labutti K."/>
            <person name="Andreopoulos B."/>
            <person name="Lipzen A."/>
            <person name="Chen C."/>
            <person name="Yanf M."/>
            <person name="Daum C."/>
            <person name="Ng V."/>
            <person name="Clum A."/>
            <person name="Ohm R."/>
            <person name="Martin F."/>
            <person name="Silar P."/>
            <person name="Natvig D."/>
            <person name="Lalanne C."/>
            <person name="Gautier V."/>
            <person name="Ament-Velasquez S.L."/>
            <person name="Kruys A."/>
            <person name="Hutchinson M.I."/>
            <person name="Powell A.J."/>
            <person name="Barry K."/>
            <person name="Miller A.N."/>
            <person name="Grigoriev I.V."/>
            <person name="Debuchy R."/>
            <person name="Gladieux P."/>
            <person name="Thoren M.H."/>
            <person name="Johannesson H."/>
        </authorList>
    </citation>
    <scope>NUCLEOTIDE SEQUENCE</scope>
    <source>
        <strain evidence="2">CBS 315.58</strain>
    </source>
</reference>
<name>A0AAN6XLP5_9PEZI</name>
<protein>
    <submittedName>
        <fullName evidence="2">Uncharacterized protein</fullName>
    </submittedName>
</protein>
<evidence type="ECO:0000313" key="3">
    <source>
        <dbReference type="Proteomes" id="UP001303160"/>
    </source>
</evidence>
<comment type="caution">
    <text evidence="2">The sequence shown here is derived from an EMBL/GenBank/DDBJ whole genome shotgun (WGS) entry which is preliminary data.</text>
</comment>
<evidence type="ECO:0000313" key="2">
    <source>
        <dbReference type="EMBL" id="KAK4200052.1"/>
    </source>
</evidence>
<dbReference type="AlphaFoldDB" id="A0AAN6XLP5"/>
<proteinExistence type="predicted"/>
<accession>A0AAN6XLP5</accession>
<reference evidence="2" key="1">
    <citation type="journal article" date="2023" name="Mol. Phylogenet. Evol.">
        <title>Genome-scale phylogeny and comparative genomics of the fungal order Sordariales.</title>
        <authorList>
            <person name="Hensen N."/>
            <person name="Bonometti L."/>
            <person name="Westerberg I."/>
            <person name="Brannstrom I.O."/>
            <person name="Guillou S."/>
            <person name="Cros-Aarteil S."/>
            <person name="Calhoun S."/>
            <person name="Haridas S."/>
            <person name="Kuo A."/>
            <person name="Mondo S."/>
            <person name="Pangilinan J."/>
            <person name="Riley R."/>
            <person name="LaButti K."/>
            <person name="Andreopoulos B."/>
            <person name="Lipzen A."/>
            <person name="Chen C."/>
            <person name="Yan M."/>
            <person name="Daum C."/>
            <person name="Ng V."/>
            <person name="Clum A."/>
            <person name="Steindorff A."/>
            <person name="Ohm R.A."/>
            <person name="Martin F."/>
            <person name="Silar P."/>
            <person name="Natvig D.O."/>
            <person name="Lalanne C."/>
            <person name="Gautier V."/>
            <person name="Ament-Velasquez S.L."/>
            <person name="Kruys A."/>
            <person name="Hutchinson M.I."/>
            <person name="Powell A.J."/>
            <person name="Barry K."/>
            <person name="Miller A.N."/>
            <person name="Grigoriev I.V."/>
            <person name="Debuchy R."/>
            <person name="Gladieux P."/>
            <person name="Hiltunen Thoren M."/>
            <person name="Johannesson H."/>
        </authorList>
    </citation>
    <scope>NUCLEOTIDE SEQUENCE</scope>
    <source>
        <strain evidence="2">CBS 315.58</strain>
    </source>
</reference>
<sequence length="69" mass="7797">MPERIDSFRVWSGQFEQTDAPPPRHRPHSALPELAGNEEPFPGPDNQSKMKRSCDGAEQPVKVETRLRG</sequence>
<dbReference type="EMBL" id="MU863924">
    <property type="protein sequence ID" value="KAK4200052.1"/>
    <property type="molecule type" value="Genomic_DNA"/>
</dbReference>
<keyword evidence="3" id="KW-1185">Reference proteome</keyword>
<organism evidence="2 3">
    <name type="scientific">Triangularia verruculosa</name>
    <dbReference type="NCBI Taxonomy" id="2587418"/>
    <lineage>
        <taxon>Eukaryota</taxon>
        <taxon>Fungi</taxon>
        <taxon>Dikarya</taxon>
        <taxon>Ascomycota</taxon>
        <taxon>Pezizomycotina</taxon>
        <taxon>Sordariomycetes</taxon>
        <taxon>Sordariomycetidae</taxon>
        <taxon>Sordariales</taxon>
        <taxon>Podosporaceae</taxon>
        <taxon>Triangularia</taxon>
    </lineage>
</organism>